<evidence type="ECO:0000259" key="1">
    <source>
        <dbReference type="Pfam" id="PF01968"/>
    </source>
</evidence>
<reference evidence="3 4" key="1">
    <citation type="journal article" date="2010" name="J. Bacteriol.">
        <title>Genome sequence of the dioxin-mineralizing bacterium Sphingomonas wittichii RW1.</title>
        <authorList>
            <person name="Miller T.R."/>
            <person name="Delcher A.L."/>
            <person name="Salzberg S.L."/>
            <person name="Saunders E."/>
            <person name="Detter J.C."/>
            <person name="Halden R.U."/>
        </authorList>
    </citation>
    <scope>NUCLEOTIDE SEQUENCE [LARGE SCALE GENOMIC DNA]</scope>
    <source>
        <strain evidence="4">DSM 6014 / CCUG 31198 / JCM 15750 / NBRC 105917 / EY 4224 / RW1</strain>
    </source>
</reference>
<dbReference type="AlphaFoldDB" id="A0A9J9LGK2"/>
<evidence type="ECO:0000313" key="3">
    <source>
        <dbReference type="EMBL" id="ABQ70536.1"/>
    </source>
</evidence>
<proteinExistence type="predicted"/>
<sequence length="521" mass="53503">MPDAHFRIGIDVGGTNTDVVLMDGRTVLGSAKHFTTPDVKSGVVNAVRTVLDTTGIPIGSVRAVMIGTTQFVNAFIERRGLEPVAAIRIALPKGDGVPPFSGWPADAIEAVRGEIYMVGGGLLYTGQEYAPLDVDAIRAAARDARARNIRSFAISGGFSPLCPQIEERARAIVRDHVPDAFVTLSTELGGLGLLDRENAAIINASLAALASRIVPALGRAIGELGIKAPMYLSQNDGTLITADRAMALPILTCAAGPTNSIRGAAFLTGLTEAIVADIGGTTTDIGFLARGFPRETATANHIGGVRTNFRMPDLLSIGIGGGSIISEEGGGTVVGPTSVGHRLPAEGLVFGGATLTATDIAVRAGHAEIGDPGLVAHLPSSLVDAAVETIHLRIEEAIDQIKTNAAPMPLVLVGGGHILVNRPLNGVSKVVRPDHAAVANAVGAAIALASGRIDKMYDVKTLGRDAVIKLATGEAIAAAVEAGAQADAVDVIELVELPMTHMQDGAVQVKVRAVGPIAAFA</sequence>
<dbReference type="Gene3D" id="3.30.420.40">
    <property type="match status" value="1"/>
</dbReference>
<dbReference type="SUPFAM" id="SSF53067">
    <property type="entry name" value="Actin-like ATPase domain"/>
    <property type="match status" value="2"/>
</dbReference>
<dbReference type="Proteomes" id="UP000001989">
    <property type="component" value="Chromosome"/>
</dbReference>
<evidence type="ECO:0000313" key="4">
    <source>
        <dbReference type="Proteomes" id="UP000001989"/>
    </source>
</evidence>
<dbReference type="PANTHER" id="PTHR11365">
    <property type="entry name" value="5-OXOPROLINASE RELATED"/>
    <property type="match status" value="1"/>
</dbReference>
<gene>
    <name evidence="3" type="ordered locus">Swit_4196</name>
</gene>
<dbReference type="OrthoDB" id="9814788at2"/>
<dbReference type="InterPro" id="IPR008040">
    <property type="entry name" value="Hydant_A_N"/>
</dbReference>
<dbReference type="Pfam" id="PF01968">
    <property type="entry name" value="Hydantoinase_A"/>
    <property type="match status" value="1"/>
</dbReference>
<feature type="domain" description="Hydantoinase A/oxoprolinase" evidence="1">
    <location>
        <begin position="196"/>
        <end position="365"/>
    </location>
</feature>
<accession>A0A9J9LGK2</accession>
<dbReference type="EMBL" id="CP000699">
    <property type="protein sequence ID" value="ABQ70536.1"/>
    <property type="molecule type" value="Genomic_DNA"/>
</dbReference>
<dbReference type="GO" id="GO:0016787">
    <property type="term" value="F:hydrolase activity"/>
    <property type="evidence" value="ECO:0007669"/>
    <property type="project" value="InterPro"/>
</dbReference>
<dbReference type="InterPro" id="IPR045079">
    <property type="entry name" value="Oxoprolinase-like"/>
</dbReference>
<name>A0A9J9LGK2_RHIWR</name>
<feature type="domain" description="Hydantoinase/oxoprolinase N-terminal" evidence="2">
    <location>
        <begin position="7"/>
        <end position="176"/>
    </location>
</feature>
<protein>
    <submittedName>
        <fullName evidence="3">Hydantoinase/oxoprolinase</fullName>
    </submittedName>
</protein>
<keyword evidence="4" id="KW-1185">Reference proteome</keyword>
<evidence type="ECO:0000259" key="2">
    <source>
        <dbReference type="Pfam" id="PF05378"/>
    </source>
</evidence>
<dbReference type="PANTHER" id="PTHR11365:SF10">
    <property type="entry name" value="HYDANTOINASE_OXOPROLINASE"/>
    <property type="match status" value="1"/>
</dbReference>
<dbReference type="InterPro" id="IPR043129">
    <property type="entry name" value="ATPase_NBD"/>
</dbReference>
<dbReference type="KEGG" id="swi:Swit_4196"/>
<dbReference type="InterPro" id="IPR002821">
    <property type="entry name" value="Hydantoinase_A"/>
</dbReference>
<dbReference type="Pfam" id="PF05378">
    <property type="entry name" value="Hydant_A_N"/>
    <property type="match status" value="1"/>
</dbReference>
<organism evidence="3 4">
    <name type="scientific">Rhizorhabdus wittichii (strain DSM 6014 / CCUG 31198 / JCM 15750 / NBRC 105917 / EY 4224 / RW1)</name>
    <name type="common">Sphingomonas wittichii</name>
    <dbReference type="NCBI Taxonomy" id="392499"/>
    <lineage>
        <taxon>Bacteria</taxon>
        <taxon>Pseudomonadati</taxon>
        <taxon>Pseudomonadota</taxon>
        <taxon>Alphaproteobacteria</taxon>
        <taxon>Sphingomonadales</taxon>
        <taxon>Sphingomonadaceae</taxon>
        <taxon>Rhizorhabdus</taxon>
    </lineage>
</organism>